<dbReference type="Proteomes" id="UP000184420">
    <property type="component" value="Unassembled WGS sequence"/>
</dbReference>
<dbReference type="RefSeq" id="WP_073083400.1">
    <property type="nucleotide sequence ID" value="NZ_FRBL01000006.1"/>
</dbReference>
<name>A0A1M7FV73_9BACT</name>
<organism evidence="1 2">
    <name type="scientific">Chitinophaga jiangningensis</name>
    <dbReference type="NCBI Taxonomy" id="1419482"/>
    <lineage>
        <taxon>Bacteria</taxon>
        <taxon>Pseudomonadati</taxon>
        <taxon>Bacteroidota</taxon>
        <taxon>Chitinophagia</taxon>
        <taxon>Chitinophagales</taxon>
        <taxon>Chitinophagaceae</taxon>
        <taxon>Chitinophaga</taxon>
    </lineage>
</organism>
<sequence length="439" mass="47709">MKYSNKIIATLGIAAVLLSTGCKKYLDVNVDPDRPLLASPGPVLAGAQVTGAYTLGGADFSLVTGILTGQVTGADRQFGNYEKYQLVADNFNNPWSSLYQGTLINYQELLHTASAKKYFLLGGITKLMTAYTVLTMTDVWGDIPYTDAFKGLEGQYKSKYDKQEDLYKTIDGLITSAIADLNNPVPGVNPGTYDVVYGGSASKWIKFANSLRLRLLIHQTKKDAAGTAAKVIAAAAAPGGLITASADDAAVYFLDDESRANPLYQFNTQREGYAEYNDTYLTTTMEAAGDTRLDEYLGGFYDSPNSSVLMITSYEVEFILAEAYVRAGDLVNGKLHYENAVKASFAKVGAAIGNYLTTAGSFDAAANKLNLVLSQKYVAMYLQAEAYTDWRRTGIPALTSKVTGKEIPRRLPYPQSEISYNSENVPGGLTINSKVWWDQ</sequence>
<gene>
    <name evidence="1" type="ORF">SAMN05444266_106285</name>
</gene>
<dbReference type="InterPro" id="IPR011990">
    <property type="entry name" value="TPR-like_helical_dom_sf"/>
</dbReference>
<dbReference type="STRING" id="1419482.SAMN05444266_106285"/>
<dbReference type="InterPro" id="IPR041662">
    <property type="entry name" value="SusD-like_2"/>
</dbReference>
<dbReference type="OrthoDB" id="614457at2"/>
<dbReference type="AlphaFoldDB" id="A0A1M7FV73"/>
<dbReference type="EMBL" id="FRBL01000006">
    <property type="protein sequence ID" value="SHM07850.1"/>
    <property type="molecule type" value="Genomic_DNA"/>
</dbReference>
<reference evidence="1 2" key="1">
    <citation type="submission" date="2016-11" db="EMBL/GenBank/DDBJ databases">
        <authorList>
            <person name="Jaros S."/>
            <person name="Januszkiewicz K."/>
            <person name="Wedrychowicz H."/>
        </authorList>
    </citation>
    <scope>NUCLEOTIDE SEQUENCE [LARGE SCALE GENOMIC DNA]</scope>
    <source>
        <strain evidence="1 2">DSM 27406</strain>
    </source>
</reference>
<protein>
    <submittedName>
        <fullName evidence="1">Starch-binding associating with outer membrane</fullName>
    </submittedName>
</protein>
<dbReference type="Gene3D" id="1.25.40.390">
    <property type="match status" value="1"/>
</dbReference>
<dbReference type="Pfam" id="PF12771">
    <property type="entry name" value="SusD-like_2"/>
    <property type="match status" value="2"/>
</dbReference>
<dbReference type="PROSITE" id="PS51257">
    <property type="entry name" value="PROKAR_LIPOPROTEIN"/>
    <property type="match status" value="1"/>
</dbReference>
<keyword evidence="2" id="KW-1185">Reference proteome</keyword>
<proteinExistence type="predicted"/>
<dbReference type="SUPFAM" id="SSF48452">
    <property type="entry name" value="TPR-like"/>
    <property type="match status" value="1"/>
</dbReference>
<evidence type="ECO:0000313" key="2">
    <source>
        <dbReference type="Proteomes" id="UP000184420"/>
    </source>
</evidence>
<evidence type="ECO:0000313" key="1">
    <source>
        <dbReference type="EMBL" id="SHM07850.1"/>
    </source>
</evidence>
<accession>A0A1M7FV73</accession>